<evidence type="ECO:0000313" key="2">
    <source>
        <dbReference type="Proteomes" id="UP000594923"/>
    </source>
</evidence>
<dbReference type="Proteomes" id="UP000594923">
    <property type="component" value="Chromosome"/>
</dbReference>
<dbReference type="RefSeq" id="WP_197623702.1">
    <property type="nucleotide sequence ID" value="NZ_CP063073.1"/>
</dbReference>
<protein>
    <submittedName>
        <fullName evidence="1">Uncharacterized protein</fullName>
    </submittedName>
</protein>
<dbReference type="AlphaFoldDB" id="A0A7M1KA47"/>
<evidence type="ECO:0000313" key="1">
    <source>
        <dbReference type="EMBL" id="QOQ72962.1"/>
    </source>
</evidence>
<reference evidence="1 2" key="1">
    <citation type="submission" date="2020-10" db="EMBL/GenBank/DDBJ databases">
        <title>High quality whole genome sequence of Pseudomonas poae PMA22.</title>
        <authorList>
            <person name="Hernandez J.G."/>
            <person name="Rodriguez P."/>
            <person name="Cuevas C."/>
            <person name="de la Calle F."/>
            <person name="Galan B."/>
            <person name="Garcia J.L."/>
        </authorList>
    </citation>
    <scope>NUCLEOTIDE SEQUENCE [LARGE SCALE GENOMIC DNA]</scope>
    <source>
        <strain evidence="1 2">PMA22</strain>
    </source>
</reference>
<proteinExistence type="predicted"/>
<accession>A0A7M1KA47</accession>
<gene>
    <name evidence="1" type="ORF">IMF22_15685</name>
</gene>
<sequence>MANECNVDVAYLIECAERATTDRQRSAIYAALAEAGGDAAQEYLVELARYEKSDTKKARLIKLIGKASRE</sequence>
<dbReference type="EMBL" id="CP063073">
    <property type="protein sequence ID" value="QOQ72962.1"/>
    <property type="molecule type" value="Genomic_DNA"/>
</dbReference>
<name>A0A7M1KA47_9PSED</name>
<organism evidence="1 2">
    <name type="scientific">Pseudomonas poae</name>
    <dbReference type="NCBI Taxonomy" id="200451"/>
    <lineage>
        <taxon>Bacteria</taxon>
        <taxon>Pseudomonadati</taxon>
        <taxon>Pseudomonadota</taxon>
        <taxon>Gammaproteobacteria</taxon>
        <taxon>Pseudomonadales</taxon>
        <taxon>Pseudomonadaceae</taxon>
        <taxon>Pseudomonas</taxon>
    </lineage>
</organism>